<dbReference type="OrthoDB" id="749329at2"/>
<keyword evidence="3" id="KW-1185">Reference proteome</keyword>
<evidence type="ECO:0000313" key="2">
    <source>
        <dbReference type="EMBL" id="EHQ25034.1"/>
    </source>
</evidence>
<keyword evidence="1" id="KW-0472">Membrane</keyword>
<dbReference type="HOGENOM" id="CLU_890859_0_0_10"/>
<accession>H1YBG3</accession>
<dbReference type="EMBL" id="CM001403">
    <property type="protein sequence ID" value="EHQ25034.1"/>
    <property type="molecule type" value="Genomic_DNA"/>
</dbReference>
<evidence type="ECO:0008006" key="4">
    <source>
        <dbReference type="Google" id="ProtNLM"/>
    </source>
</evidence>
<organism evidence="2 3">
    <name type="scientific">Mucilaginibacter paludis DSM 18603</name>
    <dbReference type="NCBI Taxonomy" id="714943"/>
    <lineage>
        <taxon>Bacteria</taxon>
        <taxon>Pseudomonadati</taxon>
        <taxon>Bacteroidota</taxon>
        <taxon>Sphingobacteriia</taxon>
        <taxon>Sphingobacteriales</taxon>
        <taxon>Sphingobacteriaceae</taxon>
        <taxon>Mucilaginibacter</taxon>
    </lineage>
</organism>
<protein>
    <recommendedName>
        <fullName evidence="4">Transmembrane protein</fullName>
    </recommendedName>
</protein>
<gene>
    <name evidence="2" type="ORF">Mucpa_0853</name>
</gene>
<keyword evidence="1" id="KW-1133">Transmembrane helix</keyword>
<name>H1YBG3_9SPHI</name>
<dbReference type="AlphaFoldDB" id="H1YBG3"/>
<keyword evidence="1" id="KW-0812">Transmembrane</keyword>
<dbReference type="RefSeq" id="WP_008504657.1">
    <property type="nucleotide sequence ID" value="NZ_CM001403.1"/>
</dbReference>
<feature type="transmembrane region" description="Helical" evidence="1">
    <location>
        <begin position="109"/>
        <end position="131"/>
    </location>
</feature>
<reference evidence="2" key="1">
    <citation type="submission" date="2011-09" db="EMBL/GenBank/DDBJ databases">
        <title>The permanent draft genome of Mucilaginibacter paludis DSM 18603.</title>
        <authorList>
            <consortium name="US DOE Joint Genome Institute (JGI-PGF)"/>
            <person name="Lucas S."/>
            <person name="Han J."/>
            <person name="Lapidus A."/>
            <person name="Bruce D."/>
            <person name="Goodwin L."/>
            <person name="Pitluck S."/>
            <person name="Peters L."/>
            <person name="Kyrpides N."/>
            <person name="Mavromatis K."/>
            <person name="Ivanova N."/>
            <person name="Mikhailova N."/>
            <person name="Held B."/>
            <person name="Detter J.C."/>
            <person name="Tapia R."/>
            <person name="Han C."/>
            <person name="Land M."/>
            <person name="Hauser L."/>
            <person name="Markowitz V."/>
            <person name="Cheng J.-F."/>
            <person name="Hugenholtz P."/>
            <person name="Woyke T."/>
            <person name="Wu D."/>
            <person name="Tindall B."/>
            <person name="Brambilla E."/>
            <person name="Klenk H.-P."/>
            <person name="Eisen J.A."/>
        </authorList>
    </citation>
    <scope>NUCLEOTIDE SEQUENCE [LARGE SCALE GENOMIC DNA]</scope>
    <source>
        <strain evidence="2">DSM 18603</strain>
    </source>
</reference>
<proteinExistence type="predicted"/>
<sequence length="312" mass="35406">MPDPINIIIKGIVITEVSGFRYGQQLHEQRFFELKFRQALLGSPFSFGTDDAESYINQPITLQFEDAFGKIKSVSGTIVRLEFTNTARQPAEVIVSGTTYQPSGNLSKFALALIALLALPLLFTGILLAYVSHLSGSLVKTEGTVSSFQESGGKGSHTYRFKIAPYSASFFRSYHTPVFNTAHKNIDDLFYDGDGSYNSNRTGQRAACYILKNDLTKLDNPREEVEFFYMQSPSKQYVKFDFYYDILVYITAKTWFYFVWVAYLFAEVCCFAAALFCYKMYALNQQQKSRFIWYACMVVAAIFNVAVLSMLL</sequence>
<evidence type="ECO:0000313" key="3">
    <source>
        <dbReference type="Proteomes" id="UP000002774"/>
    </source>
</evidence>
<feature type="transmembrane region" description="Helical" evidence="1">
    <location>
        <begin position="255"/>
        <end position="279"/>
    </location>
</feature>
<evidence type="ECO:0000256" key="1">
    <source>
        <dbReference type="SAM" id="Phobius"/>
    </source>
</evidence>
<dbReference type="Proteomes" id="UP000002774">
    <property type="component" value="Chromosome"/>
</dbReference>
<feature type="transmembrane region" description="Helical" evidence="1">
    <location>
        <begin position="291"/>
        <end position="311"/>
    </location>
</feature>
<dbReference type="eggNOG" id="ENOG5033YDG">
    <property type="taxonomic scope" value="Bacteria"/>
</dbReference>